<accession>A0ACC3DTU5</accession>
<name>A0ACC3DTU5_9PEZI</name>
<dbReference type="Proteomes" id="UP001186974">
    <property type="component" value="Unassembled WGS sequence"/>
</dbReference>
<dbReference type="EMBL" id="JAWDJW010000679">
    <property type="protein sequence ID" value="KAK3080213.1"/>
    <property type="molecule type" value="Genomic_DNA"/>
</dbReference>
<sequence>MITYSNVPSPYPSIEVNEITFSVTRNLQAALRRLRHKDIERRLWIDQICIDQSNLGERNELVSVMQLIYGFAERVVVWVGEGTSDVHGAVALVKGVAHLFDDPETMLEQAIANFTVLRQWKALNRLLERTWWKRTWTVQEFVLAPHVMSLCGRRVFSLTGLRRLPTVIDRLKSHKEMWPYVGGVSTFGLTTVFASRKALRYDGMNTDSGQLNMVGINSLQLILQVLARYRSREITDPRDKVYALMGLAKDVRDVGVEGLTYSIQADYGKSVAEVYRDTTLFALLSTSSIEILSHCREGQETFASWVPD</sequence>
<evidence type="ECO:0000313" key="1">
    <source>
        <dbReference type="EMBL" id="KAK3080213.1"/>
    </source>
</evidence>
<keyword evidence="2" id="KW-1185">Reference proteome</keyword>
<evidence type="ECO:0000313" key="2">
    <source>
        <dbReference type="Proteomes" id="UP001186974"/>
    </source>
</evidence>
<gene>
    <name evidence="1" type="ORF">LTS18_002827</name>
</gene>
<organism evidence="1 2">
    <name type="scientific">Coniosporium uncinatum</name>
    <dbReference type="NCBI Taxonomy" id="93489"/>
    <lineage>
        <taxon>Eukaryota</taxon>
        <taxon>Fungi</taxon>
        <taxon>Dikarya</taxon>
        <taxon>Ascomycota</taxon>
        <taxon>Pezizomycotina</taxon>
        <taxon>Dothideomycetes</taxon>
        <taxon>Dothideomycetes incertae sedis</taxon>
        <taxon>Coniosporium</taxon>
    </lineage>
</organism>
<reference evidence="1" key="1">
    <citation type="submission" date="2024-09" db="EMBL/GenBank/DDBJ databases">
        <title>Black Yeasts Isolated from many extreme environments.</title>
        <authorList>
            <person name="Coleine C."/>
            <person name="Stajich J.E."/>
            <person name="Selbmann L."/>
        </authorList>
    </citation>
    <scope>NUCLEOTIDE SEQUENCE</scope>
    <source>
        <strain evidence="1">CCFEE 5737</strain>
    </source>
</reference>
<comment type="caution">
    <text evidence="1">The sequence shown here is derived from an EMBL/GenBank/DDBJ whole genome shotgun (WGS) entry which is preliminary data.</text>
</comment>
<proteinExistence type="predicted"/>
<protein>
    <submittedName>
        <fullName evidence="1">Uncharacterized protein</fullName>
    </submittedName>
</protein>